<evidence type="ECO:0000256" key="9">
    <source>
        <dbReference type="ARBA" id="ARBA00022960"/>
    </source>
</evidence>
<evidence type="ECO:0000256" key="6">
    <source>
        <dbReference type="ARBA" id="ARBA00022676"/>
    </source>
</evidence>
<gene>
    <name evidence="17" type="ORF">BHK69_11705</name>
</gene>
<comment type="catalytic activity">
    <reaction evidence="13">
        <text>Preferential cleavage: (Ac)2-L-Lys-D-Ala-|-D-Ala. Also transpeptidation of peptidyl-alanyl moieties that are N-acyl substituents of D-alanine.</text>
        <dbReference type="EC" id="3.4.16.4"/>
    </reaction>
</comment>
<dbReference type="GO" id="GO:0071555">
    <property type="term" value="P:cell wall organization"/>
    <property type="evidence" value="ECO:0007669"/>
    <property type="project" value="UniProtKB-KW"/>
</dbReference>
<evidence type="ECO:0000256" key="13">
    <source>
        <dbReference type="ARBA" id="ARBA00034000"/>
    </source>
</evidence>
<dbReference type="GO" id="GO:0008658">
    <property type="term" value="F:penicillin binding"/>
    <property type="evidence" value="ECO:0007669"/>
    <property type="project" value="InterPro"/>
</dbReference>
<keyword evidence="11" id="KW-0511">Multifunctional enzyme</keyword>
<dbReference type="OrthoDB" id="9766909at2"/>
<evidence type="ECO:0000259" key="15">
    <source>
        <dbReference type="Pfam" id="PF00905"/>
    </source>
</evidence>
<protein>
    <submittedName>
        <fullName evidence="17">Penicillin-binding protein</fullName>
    </submittedName>
</protein>
<evidence type="ECO:0000313" key="17">
    <source>
        <dbReference type="EMBL" id="AOO81037.1"/>
    </source>
</evidence>
<dbReference type="SUPFAM" id="SSF56601">
    <property type="entry name" value="beta-lactamase/transpeptidase-like"/>
    <property type="match status" value="1"/>
</dbReference>
<name>A0A1D7U0Y5_9HYPH</name>
<dbReference type="KEGG" id="bvv:BHK69_11705"/>
<dbReference type="Pfam" id="PF00912">
    <property type="entry name" value="Transgly"/>
    <property type="match status" value="1"/>
</dbReference>
<feature type="domain" description="Penicillin-binding protein transpeptidase" evidence="15">
    <location>
        <begin position="370"/>
        <end position="619"/>
    </location>
</feature>
<sequence>MEFRKAGWRTRLKRFALGVDSWVDAGLWGSGRRASEIYERIRSFADRFTATGGKRIAAEFASEGLNLGVVGSLLMLSLALPSFREGRDEALKNQVFAVTFLDRYGSELGHRGARHDDSLKLEEMPDHLVKAVLATEDRRFYDHFGIDIFGTLRAMTVNARASGVVQGGSSLTQQLAKNLFLSNERSLDRKIKEAFLALWLEARLSKNEILKLYLDRAYMGGGTFGVAAAAEYYFGKSVKDVSLAEAAMLAGLFKAPTKYAPHVNLPAARARAGDVLNAMVDAGFLTAGQIDSAKRNPATPVDRRRDSNPDYYLDWAFDEIKHLADEGKIGSDRVLTVKTPHDPAIQGQAEKAIEQVLRQNGPAYRVKQAATTVMDPDGAVRAMVGGRDYGISQFNRATSSLRQPGSSFKPFVYAAALSSGLYRPSTVVTDRPICIGNWCPNNYGRSYAGSIPLTVALAKSINTIPVQMSIAMGKATGETHEARAARIGRMKIIETSRAMGLTTPLTDTVSLPIGAAEVTVIDMAAGYSVFANGGKRAKPYVAIEIRNSQGEEIYRHDRDEPAPEQVLSTQVAQDMNFMLAKVPTEGTGRRAALDGVVTAGKTGTTNGYKDAWYVGFSGNLVGAVWFGNDDSSETANMTGGSLPAMAWKEIMQFAHQGLELKPIPGLTPAADPKAMTIAKVGGPEMSRVAPASGPGAGHMPRQSFEVLSAVGAMFKTIESARARGSSIQVGIREVSSPGRETRLR</sequence>
<keyword evidence="6" id="KW-0328">Glycosyltransferase</keyword>
<keyword evidence="5" id="KW-0645">Protease</keyword>
<dbReference type="GO" id="GO:0009002">
    <property type="term" value="F:serine-type D-Ala-D-Ala carboxypeptidase activity"/>
    <property type="evidence" value="ECO:0007669"/>
    <property type="project" value="UniProtKB-EC"/>
</dbReference>
<dbReference type="Pfam" id="PF00905">
    <property type="entry name" value="Transpeptidase"/>
    <property type="match status" value="1"/>
</dbReference>
<dbReference type="Proteomes" id="UP000094969">
    <property type="component" value="Chromosome"/>
</dbReference>
<comment type="catalytic activity">
    <reaction evidence="14">
        <text>[GlcNAc-(1-&gt;4)-Mur2Ac(oyl-L-Ala-gamma-D-Glu-L-Lys-D-Ala-D-Ala)](n)-di-trans,octa-cis-undecaprenyl diphosphate + beta-D-GlcNAc-(1-&gt;4)-Mur2Ac(oyl-L-Ala-gamma-D-Glu-L-Lys-D-Ala-D-Ala)-di-trans,octa-cis-undecaprenyl diphosphate = [GlcNAc-(1-&gt;4)-Mur2Ac(oyl-L-Ala-gamma-D-Glu-L-Lys-D-Ala-D-Ala)](n+1)-di-trans,octa-cis-undecaprenyl diphosphate + di-trans,octa-cis-undecaprenyl diphosphate + H(+)</text>
        <dbReference type="Rhea" id="RHEA:23708"/>
        <dbReference type="Rhea" id="RHEA-COMP:9602"/>
        <dbReference type="Rhea" id="RHEA-COMP:9603"/>
        <dbReference type="ChEBI" id="CHEBI:15378"/>
        <dbReference type="ChEBI" id="CHEBI:58405"/>
        <dbReference type="ChEBI" id="CHEBI:60033"/>
        <dbReference type="ChEBI" id="CHEBI:78435"/>
        <dbReference type="EC" id="2.4.99.28"/>
    </reaction>
</comment>
<dbReference type="EMBL" id="CP017147">
    <property type="protein sequence ID" value="AOO81037.1"/>
    <property type="molecule type" value="Genomic_DNA"/>
</dbReference>
<evidence type="ECO:0000256" key="4">
    <source>
        <dbReference type="ARBA" id="ARBA00022645"/>
    </source>
</evidence>
<dbReference type="RefSeq" id="WP_069690252.1">
    <property type="nucleotide sequence ID" value="NZ_CP017147.1"/>
</dbReference>
<dbReference type="InterPro" id="IPR050396">
    <property type="entry name" value="Glycosyltr_51/Transpeptidase"/>
</dbReference>
<dbReference type="UniPathway" id="UPA00219"/>
<dbReference type="Gene3D" id="3.40.710.10">
    <property type="entry name" value="DD-peptidase/beta-lactamase superfamily"/>
    <property type="match status" value="1"/>
</dbReference>
<dbReference type="InterPro" id="IPR012338">
    <property type="entry name" value="Beta-lactam/transpept-like"/>
</dbReference>
<keyword evidence="18" id="KW-1185">Reference proteome</keyword>
<evidence type="ECO:0000256" key="1">
    <source>
        <dbReference type="ARBA" id="ARBA00004752"/>
    </source>
</evidence>
<dbReference type="GO" id="GO:0008955">
    <property type="term" value="F:peptidoglycan glycosyltransferase activity"/>
    <property type="evidence" value="ECO:0007669"/>
    <property type="project" value="UniProtKB-EC"/>
</dbReference>
<keyword evidence="9" id="KW-0133">Cell shape</keyword>
<dbReference type="GO" id="GO:0006508">
    <property type="term" value="P:proteolysis"/>
    <property type="evidence" value="ECO:0007669"/>
    <property type="project" value="UniProtKB-KW"/>
</dbReference>
<evidence type="ECO:0000256" key="5">
    <source>
        <dbReference type="ARBA" id="ARBA00022670"/>
    </source>
</evidence>
<dbReference type="FunFam" id="1.10.3810.10:FF:000001">
    <property type="entry name" value="Penicillin-binding protein 1A"/>
    <property type="match status" value="1"/>
</dbReference>
<proteinExistence type="inferred from homology"/>
<dbReference type="GO" id="GO:0009252">
    <property type="term" value="P:peptidoglycan biosynthetic process"/>
    <property type="evidence" value="ECO:0007669"/>
    <property type="project" value="UniProtKB-UniPathway"/>
</dbReference>
<dbReference type="InterPro" id="IPR023346">
    <property type="entry name" value="Lysozyme-like_dom_sf"/>
</dbReference>
<evidence type="ECO:0000313" key="18">
    <source>
        <dbReference type="Proteomes" id="UP000094969"/>
    </source>
</evidence>
<feature type="domain" description="Glycosyl transferase family 51" evidence="16">
    <location>
        <begin position="113"/>
        <end position="279"/>
    </location>
</feature>
<organism evidence="17 18">
    <name type="scientific">Bosea vaviloviae</name>
    <dbReference type="NCBI Taxonomy" id="1526658"/>
    <lineage>
        <taxon>Bacteria</taxon>
        <taxon>Pseudomonadati</taxon>
        <taxon>Pseudomonadota</taxon>
        <taxon>Alphaproteobacteria</taxon>
        <taxon>Hyphomicrobiales</taxon>
        <taxon>Boseaceae</taxon>
        <taxon>Bosea</taxon>
    </lineage>
</organism>
<evidence type="ECO:0000256" key="2">
    <source>
        <dbReference type="ARBA" id="ARBA00007090"/>
    </source>
</evidence>
<evidence type="ECO:0000256" key="11">
    <source>
        <dbReference type="ARBA" id="ARBA00023268"/>
    </source>
</evidence>
<keyword evidence="4" id="KW-0121">Carboxypeptidase</keyword>
<evidence type="ECO:0000259" key="16">
    <source>
        <dbReference type="Pfam" id="PF00912"/>
    </source>
</evidence>
<keyword evidence="8" id="KW-0378">Hydrolase</keyword>
<reference evidence="17 18" key="1">
    <citation type="journal article" date="2015" name="Antonie Van Leeuwenhoek">
        <title>Bosea vaviloviae sp. nov., a new species of slow-growing rhizobia isolated from nodules of the relict species Vavilovia formosa (Stev.) Fed.</title>
        <authorList>
            <person name="Safronova V.I."/>
            <person name="Kuznetsova I.G."/>
            <person name="Sazanova A.L."/>
            <person name="Kimeklis A.K."/>
            <person name="Belimov A.A."/>
            <person name="Andronov E.E."/>
            <person name="Pinaev A.G."/>
            <person name="Chizhevskaya E.P."/>
            <person name="Pukhaev A.R."/>
            <person name="Popov K.P."/>
            <person name="Willems A."/>
            <person name="Tikhonovich I.A."/>
        </authorList>
    </citation>
    <scope>NUCLEOTIDE SEQUENCE [LARGE SCALE GENOMIC DNA]</scope>
    <source>
        <strain evidence="17 18">Vaf18</strain>
    </source>
</reference>
<dbReference type="STRING" id="1526658.BHK69_11705"/>
<dbReference type="PANTHER" id="PTHR32282">
    <property type="entry name" value="BINDING PROTEIN TRANSPEPTIDASE, PUTATIVE-RELATED"/>
    <property type="match status" value="1"/>
</dbReference>
<dbReference type="InterPro" id="IPR001264">
    <property type="entry name" value="Glyco_trans_51"/>
</dbReference>
<dbReference type="InterPro" id="IPR036950">
    <property type="entry name" value="PBP_transglycosylase"/>
</dbReference>
<keyword evidence="12" id="KW-0961">Cell wall biogenesis/degradation</keyword>
<comment type="similarity">
    <text evidence="3">In the N-terminal section; belongs to the glycosyltransferase 51 family.</text>
</comment>
<dbReference type="InterPro" id="IPR001460">
    <property type="entry name" value="PCN-bd_Tpept"/>
</dbReference>
<dbReference type="GO" id="GO:0030288">
    <property type="term" value="C:outer membrane-bounded periplasmic space"/>
    <property type="evidence" value="ECO:0007669"/>
    <property type="project" value="TreeGrafter"/>
</dbReference>
<evidence type="ECO:0000256" key="8">
    <source>
        <dbReference type="ARBA" id="ARBA00022801"/>
    </source>
</evidence>
<comment type="similarity">
    <text evidence="2">In the C-terminal section; belongs to the transpeptidase family.</text>
</comment>
<comment type="pathway">
    <text evidence="1">Cell wall biogenesis; peptidoglycan biosynthesis.</text>
</comment>
<evidence type="ECO:0000256" key="10">
    <source>
        <dbReference type="ARBA" id="ARBA00022984"/>
    </source>
</evidence>
<evidence type="ECO:0000256" key="12">
    <source>
        <dbReference type="ARBA" id="ARBA00023316"/>
    </source>
</evidence>
<dbReference type="PANTHER" id="PTHR32282:SF33">
    <property type="entry name" value="PEPTIDOGLYCAN GLYCOSYLTRANSFERASE"/>
    <property type="match status" value="1"/>
</dbReference>
<dbReference type="Gene3D" id="1.10.3810.10">
    <property type="entry name" value="Biosynthetic peptidoglycan transglycosylase-like"/>
    <property type="match status" value="1"/>
</dbReference>
<evidence type="ECO:0000256" key="7">
    <source>
        <dbReference type="ARBA" id="ARBA00022679"/>
    </source>
</evidence>
<dbReference type="GO" id="GO:0008360">
    <property type="term" value="P:regulation of cell shape"/>
    <property type="evidence" value="ECO:0007669"/>
    <property type="project" value="UniProtKB-KW"/>
</dbReference>
<evidence type="ECO:0000256" key="14">
    <source>
        <dbReference type="ARBA" id="ARBA00049902"/>
    </source>
</evidence>
<accession>A0A1D7U0Y5</accession>
<dbReference type="AlphaFoldDB" id="A0A1D7U0Y5"/>
<dbReference type="SUPFAM" id="SSF53955">
    <property type="entry name" value="Lysozyme-like"/>
    <property type="match status" value="1"/>
</dbReference>
<evidence type="ECO:0000256" key="3">
    <source>
        <dbReference type="ARBA" id="ARBA00007739"/>
    </source>
</evidence>
<dbReference type="NCBIfam" id="TIGR02074">
    <property type="entry name" value="PBP_1a_fam"/>
    <property type="match status" value="1"/>
</dbReference>
<keyword evidence="7" id="KW-0808">Transferase</keyword>
<keyword evidence="10" id="KW-0573">Peptidoglycan synthesis</keyword>